<feature type="transmembrane region" description="Helical" evidence="9">
    <location>
        <begin position="106"/>
        <end position="127"/>
    </location>
</feature>
<feature type="transmembrane region" description="Helical" evidence="9">
    <location>
        <begin position="260"/>
        <end position="279"/>
    </location>
</feature>
<evidence type="ECO:0000256" key="3">
    <source>
        <dbReference type="ARBA" id="ARBA00022519"/>
    </source>
</evidence>
<keyword evidence="3" id="KW-0997">Cell inner membrane</keyword>
<dbReference type="EMBL" id="JBHLZF010000002">
    <property type="protein sequence ID" value="MFB9898684.1"/>
    <property type="molecule type" value="Genomic_DNA"/>
</dbReference>
<feature type="transmembrane region" description="Helical" evidence="9">
    <location>
        <begin position="219"/>
        <end position="239"/>
    </location>
</feature>
<feature type="transmembrane region" description="Helical" evidence="9">
    <location>
        <begin position="74"/>
        <end position="94"/>
    </location>
</feature>
<keyword evidence="7 9" id="KW-1133">Transmembrane helix</keyword>
<evidence type="ECO:0000256" key="8">
    <source>
        <dbReference type="ARBA" id="ARBA00023136"/>
    </source>
</evidence>
<comment type="caution">
    <text evidence="10">The sequence shown here is derived from an EMBL/GenBank/DDBJ whole genome shotgun (WGS) entry which is preliminary data.</text>
</comment>
<evidence type="ECO:0000256" key="5">
    <source>
        <dbReference type="ARBA" id="ARBA00022692"/>
    </source>
</evidence>
<feature type="transmembrane region" description="Helical" evidence="9">
    <location>
        <begin position="6"/>
        <end position="24"/>
    </location>
</feature>
<evidence type="ECO:0000256" key="7">
    <source>
        <dbReference type="ARBA" id="ARBA00022989"/>
    </source>
</evidence>
<keyword evidence="2" id="KW-1003">Cell membrane</keyword>
<reference evidence="10 11" key="1">
    <citation type="submission" date="2024-09" db="EMBL/GenBank/DDBJ databases">
        <authorList>
            <person name="Sun Q."/>
            <person name="Mori K."/>
        </authorList>
    </citation>
    <scope>NUCLEOTIDE SEQUENCE [LARGE SCALE GENOMIC DNA]</scope>
    <source>
        <strain evidence="10 11">ATCC 51272</strain>
    </source>
</reference>
<keyword evidence="8 9" id="KW-0472">Membrane</keyword>
<feature type="transmembrane region" description="Helical" evidence="9">
    <location>
        <begin position="324"/>
        <end position="344"/>
    </location>
</feature>
<feature type="transmembrane region" description="Helical" evidence="9">
    <location>
        <begin position="291"/>
        <end position="312"/>
    </location>
</feature>
<organism evidence="10 11">
    <name type="scientific">Hallella seregens ATCC 51272</name>
    <dbReference type="NCBI Taxonomy" id="1336250"/>
    <lineage>
        <taxon>Bacteria</taxon>
        <taxon>Pseudomonadati</taxon>
        <taxon>Bacteroidota</taxon>
        <taxon>Bacteroidia</taxon>
        <taxon>Bacteroidales</taxon>
        <taxon>Prevotellaceae</taxon>
        <taxon>Hallella</taxon>
    </lineage>
</organism>
<evidence type="ECO:0000256" key="9">
    <source>
        <dbReference type="SAM" id="Phobius"/>
    </source>
</evidence>
<keyword evidence="6" id="KW-0769">Symport</keyword>
<dbReference type="Proteomes" id="UP001589688">
    <property type="component" value="Unassembled WGS sequence"/>
</dbReference>
<feature type="transmembrane region" description="Helical" evidence="9">
    <location>
        <begin position="133"/>
        <end position="158"/>
    </location>
</feature>
<proteinExistence type="predicted"/>
<evidence type="ECO:0000313" key="10">
    <source>
        <dbReference type="EMBL" id="MFB9898684.1"/>
    </source>
</evidence>
<sequence>MDIIIGLLIIAVGAFCQSSCYVPINKIKGWSWESYWVVQGVFAWLVLPCLGAQLAVPAGHSLLELWAGAPAFSLWMTVLFGVLWGVGGLTFGLSMRYLGVALGQSIALGTCAGLGTVMGPVLLNVFFPELDALSALTTAVILGVVVTLVGIAIIGVAGSMKASSLSEEEKRAAVKDFNFPKGLAIALLAGFMSGCFNVGLEFGKDINFGELTPAMYKTLPATALVTLGGFVTNAVYCFWQNQKNHTWADYTRRDVWGNNLLFCLLAGALWYSQFFGLSLGKGFLTGSPTLMTLSFCILMALNVVFSNVWGIILKEWKGCSRSTIAVLVVGIAVLILSSFLPQFLG</sequence>
<name>A0ABV5ZRC9_9BACT</name>
<evidence type="ECO:0000313" key="11">
    <source>
        <dbReference type="Proteomes" id="UP001589688"/>
    </source>
</evidence>
<evidence type="ECO:0000256" key="4">
    <source>
        <dbReference type="ARBA" id="ARBA00022597"/>
    </source>
</evidence>
<feature type="transmembrane region" description="Helical" evidence="9">
    <location>
        <begin position="36"/>
        <end position="54"/>
    </location>
</feature>
<keyword evidence="5 9" id="KW-0812">Transmembrane</keyword>
<keyword evidence="4" id="KW-0762">Sugar transport</keyword>
<evidence type="ECO:0000256" key="2">
    <source>
        <dbReference type="ARBA" id="ARBA00022475"/>
    </source>
</evidence>
<protein>
    <submittedName>
        <fullName evidence="10">L-rhamnose/proton symporter RhaT</fullName>
    </submittedName>
</protein>
<keyword evidence="11" id="KW-1185">Reference proteome</keyword>
<feature type="transmembrane region" description="Helical" evidence="9">
    <location>
        <begin position="179"/>
        <end position="199"/>
    </location>
</feature>
<dbReference type="RefSeq" id="WP_005844650.1">
    <property type="nucleotide sequence ID" value="NZ_JADU01000028.1"/>
</dbReference>
<accession>A0ABV5ZRC9</accession>
<dbReference type="InterPro" id="IPR004673">
    <property type="entry name" value="L-rhamnose-proton_sym_RhaT"/>
</dbReference>
<gene>
    <name evidence="10" type="ORF">ACFFK8_13030</name>
</gene>
<evidence type="ECO:0000256" key="1">
    <source>
        <dbReference type="ARBA" id="ARBA00022448"/>
    </source>
</evidence>
<evidence type="ECO:0000256" key="6">
    <source>
        <dbReference type="ARBA" id="ARBA00022847"/>
    </source>
</evidence>
<dbReference type="Pfam" id="PF06379">
    <property type="entry name" value="RhaT"/>
    <property type="match status" value="1"/>
</dbReference>
<keyword evidence="1" id="KW-0813">Transport</keyword>